<keyword evidence="2" id="KW-0732">Signal</keyword>
<feature type="transmembrane region" description="Helical" evidence="1">
    <location>
        <begin position="42"/>
        <end position="65"/>
    </location>
</feature>
<keyword evidence="1" id="KW-1133">Transmembrane helix</keyword>
<accession>A0A2M3ZSM6</accession>
<keyword evidence="1" id="KW-0812">Transmembrane</keyword>
<evidence type="ECO:0000313" key="3">
    <source>
        <dbReference type="EMBL" id="MBW31577.1"/>
    </source>
</evidence>
<evidence type="ECO:0000256" key="2">
    <source>
        <dbReference type="SAM" id="SignalP"/>
    </source>
</evidence>
<proteinExistence type="predicted"/>
<protein>
    <submittedName>
        <fullName evidence="3">Putative secreted peptide</fullName>
    </submittedName>
</protein>
<keyword evidence="1" id="KW-0472">Membrane</keyword>
<dbReference type="AlphaFoldDB" id="A0A2M3ZSM6"/>
<evidence type="ECO:0000256" key="1">
    <source>
        <dbReference type="SAM" id="Phobius"/>
    </source>
</evidence>
<reference evidence="3" key="1">
    <citation type="submission" date="2018-01" db="EMBL/GenBank/DDBJ databases">
        <title>An insight into the sialome of Amazonian anophelines.</title>
        <authorList>
            <person name="Ribeiro J.M."/>
            <person name="Scarpassa V."/>
            <person name="Calvo E."/>
        </authorList>
    </citation>
    <scope>NUCLEOTIDE SEQUENCE</scope>
    <source>
        <tissue evidence="3">Salivary glands</tissue>
    </source>
</reference>
<feature type="signal peptide" evidence="2">
    <location>
        <begin position="1"/>
        <end position="21"/>
    </location>
</feature>
<organism evidence="3">
    <name type="scientific">Anopheles braziliensis</name>
    <dbReference type="NCBI Taxonomy" id="58242"/>
    <lineage>
        <taxon>Eukaryota</taxon>
        <taxon>Metazoa</taxon>
        <taxon>Ecdysozoa</taxon>
        <taxon>Arthropoda</taxon>
        <taxon>Hexapoda</taxon>
        <taxon>Insecta</taxon>
        <taxon>Pterygota</taxon>
        <taxon>Neoptera</taxon>
        <taxon>Endopterygota</taxon>
        <taxon>Diptera</taxon>
        <taxon>Nematocera</taxon>
        <taxon>Culicoidea</taxon>
        <taxon>Culicidae</taxon>
        <taxon>Anophelinae</taxon>
        <taxon>Anopheles</taxon>
    </lineage>
</organism>
<feature type="chain" id="PRO_5014869548" evidence="2">
    <location>
        <begin position="22"/>
        <end position="108"/>
    </location>
</feature>
<sequence length="108" mass="11570">MPFCPTSLSIFSLSFVQSVVSLVVGTGGMAASSLSTNSFRSVVAWSCFVVDLSRMTVHFGVPLYCSFGKRRFTRSSFTPNEPSTASSAVLLSSFRKPSFFDARCSASG</sequence>
<dbReference type="EMBL" id="GGFM01010826">
    <property type="protein sequence ID" value="MBW31577.1"/>
    <property type="molecule type" value="Transcribed_RNA"/>
</dbReference>
<name>A0A2M3ZSM6_9DIPT</name>